<dbReference type="OrthoDB" id="9804785at2"/>
<dbReference type="Proteomes" id="UP000294914">
    <property type="component" value="Unassembled WGS sequence"/>
</dbReference>
<feature type="domain" description="AAA+ ATPase" evidence="4">
    <location>
        <begin position="185"/>
        <end position="299"/>
    </location>
</feature>
<dbReference type="GO" id="GO:0016887">
    <property type="term" value="F:ATP hydrolysis activity"/>
    <property type="evidence" value="ECO:0007669"/>
    <property type="project" value="TreeGrafter"/>
</dbReference>
<evidence type="ECO:0000313" key="6">
    <source>
        <dbReference type="Proteomes" id="UP000294914"/>
    </source>
</evidence>
<dbReference type="EMBL" id="SOQX01000005">
    <property type="protein sequence ID" value="TDY00544.1"/>
    <property type="molecule type" value="Genomic_DNA"/>
</dbReference>
<name>A0A4R8IKD4_9GAMM</name>
<dbReference type="RefSeq" id="WP_134084150.1">
    <property type="nucleotide sequence ID" value="NZ_SOQX01000005.1"/>
</dbReference>
<dbReference type="CDD" id="cd01129">
    <property type="entry name" value="PulE-GspE-like"/>
    <property type="match status" value="1"/>
</dbReference>
<accession>A0A4R8IKD4</accession>
<dbReference type="PANTHER" id="PTHR30258:SF2">
    <property type="entry name" value="COMG OPERON PROTEIN 1"/>
    <property type="match status" value="1"/>
</dbReference>
<dbReference type="Gene3D" id="3.30.450.90">
    <property type="match status" value="1"/>
</dbReference>
<evidence type="ECO:0000256" key="2">
    <source>
        <dbReference type="ARBA" id="ARBA00022741"/>
    </source>
</evidence>
<proteinExistence type="inferred from homology"/>
<organism evidence="5 6">
    <name type="scientific">Thiohalophilus thiocyanatoxydans</name>
    <dbReference type="NCBI Taxonomy" id="381308"/>
    <lineage>
        <taxon>Bacteria</taxon>
        <taxon>Pseudomonadati</taxon>
        <taxon>Pseudomonadota</taxon>
        <taxon>Gammaproteobacteria</taxon>
        <taxon>Thiohalomonadales</taxon>
        <taxon>Thiohalophilaceae</taxon>
        <taxon>Thiohalophilus</taxon>
    </lineage>
</organism>
<gene>
    <name evidence="5" type="ORF">EDC23_2047</name>
</gene>
<dbReference type="SMART" id="SM00382">
    <property type="entry name" value="AAA"/>
    <property type="match status" value="1"/>
</dbReference>
<keyword evidence="2" id="KW-0547">Nucleotide-binding</keyword>
<dbReference type="GO" id="GO:0005524">
    <property type="term" value="F:ATP binding"/>
    <property type="evidence" value="ECO:0007669"/>
    <property type="project" value="UniProtKB-KW"/>
</dbReference>
<reference evidence="5 6" key="1">
    <citation type="submission" date="2019-03" db="EMBL/GenBank/DDBJ databases">
        <title>Genomic Encyclopedia of Type Strains, Phase IV (KMG-IV): sequencing the most valuable type-strain genomes for metagenomic binning, comparative biology and taxonomic classification.</title>
        <authorList>
            <person name="Goeker M."/>
        </authorList>
    </citation>
    <scope>NUCLEOTIDE SEQUENCE [LARGE SCALE GENOMIC DNA]</scope>
    <source>
        <strain evidence="5 6">DSM 16326</strain>
    </source>
</reference>
<dbReference type="InterPro" id="IPR003593">
    <property type="entry name" value="AAA+_ATPase"/>
</dbReference>
<dbReference type="InterPro" id="IPR027417">
    <property type="entry name" value="P-loop_NTPase"/>
</dbReference>
<dbReference type="Gene3D" id="3.40.50.300">
    <property type="entry name" value="P-loop containing nucleotide triphosphate hydrolases"/>
    <property type="match status" value="1"/>
</dbReference>
<comment type="similarity">
    <text evidence="1">Belongs to the GSP E family.</text>
</comment>
<keyword evidence="6" id="KW-1185">Reference proteome</keyword>
<dbReference type="AlphaFoldDB" id="A0A4R8IKD4"/>
<keyword evidence="3" id="KW-0067">ATP-binding</keyword>
<protein>
    <submittedName>
        <fullName evidence="5">General secretion pathway protein E</fullName>
    </submittedName>
</protein>
<dbReference type="GO" id="GO:0005886">
    <property type="term" value="C:plasma membrane"/>
    <property type="evidence" value="ECO:0007669"/>
    <property type="project" value="TreeGrafter"/>
</dbReference>
<dbReference type="SUPFAM" id="SSF52540">
    <property type="entry name" value="P-loop containing nucleoside triphosphate hydrolases"/>
    <property type="match status" value="1"/>
</dbReference>
<evidence type="ECO:0000313" key="5">
    <source>
        <dbReference type="EMBL" id="TDY00544.1"/>
    </source>
</evidence>
<evidence type="ECO:0000256" key="1">
    <source>
        <dbReference type="ARBA" id="ARBA00006611"/>
    </source>
</evidence>
<evidence type="ECO:0000259" key="4">
    <source>
        <dbReference type="SMART" id="SM00382"/>
    </source>
</evidence>
<sequence length="442" mass="50264">MNQQHDEEREAQSVGLAVSDNWPRTLHYRLVRELRRVLEQGDEDREESVEDLPLEAEALLLDAMRERATDIHIDASSSGILVRLRVDGRILDGALLAEREGLRLINQFKAMARLNIERRFTPEESRISYVLQDQTIDMRLTYAPTLHGHKLSIRIFQPLEDVLYLQELGLHEQGLEQIQEWIDNISGMLLVAGPTGSGKTTTLYSLLHKLKLQQRNVVTIEDPVEYEIDGINHIQVDLRHGLDFASGVKAMLRLDPDYLMLGEIREAASARAAITAATSGRALMGTLHSRDAVGVIDTLRNYDLSGQDISSTLVLVIAQRLVRKLCPHCRVETEPDESAQNWLEKLGRRPPSRVWRAEGCEQCHNTGYHGRTGIFELWRIDPQEYQLLLEGADRRTLYRRLNDRRHRFLIDDGLEKVAEGVTSLTELQAMGGLSTLPHIDML</sequence>
<dbReference type="Pfam" id="PF00437">
    <property type="entry name" value="T2SSE"/>
    <property type="match status" value="1"/>
</dbReference>
<evidence type="ECO:0000256" key="3">
    <source>
        <dbReference type="ARBA" id="ARBA00022840"/>
    </source>
</evidence>
<dbReference type="PANTHER" id="PTHR30258">
    <property type="entry name" value="TYPE II SECRETION SYSTEM PROTEIN GSPE-RELATED"/>
    <property type="match status" value="1"/>
</dbReference>
<dbReference type="InterPro" id="IPR001482">
    <property type="entry name" value="T2SS/T4SS_dom"/>
</dbReference>
<comment type="caution">
    <text evidence="5">The sequence shown here is derived from an EMBL/GenBank/DDBJ whole genome shotgun (WGS) entry which is preliminary data.</text>
</comment>